<dbReference type="Pfam" id="PF11807">
    <property type="entry name" value="UstYa"/>
    <property type="match status" value="1"/>
</dbReference>
<dbReference type="Proteomes" id="UP000701801">
    <property type="component" value="Unassembled WGS sequence"/>
</dbReference>
<evidence type="ECO:0000256" key="2">
    <source>
        <dbReference type="SAM" id="MobiDB-lite"/>
    </source>
</evidence>
<organism evidence="3 4">
    <name type="scientific">Hymenoscyphus albidus</name>
    <dbReference type="NCBI Taxonomy" id="595503"/>
    <lineage>
        <taxon>Eukaryota</taxon>
        <taxon>Fungi</taxon>
        <taxon>Dikarya</taxon>
        <taxon>Ascomycota</taxon>
        <taxon>Pezizomycotina</taxon>
        <taxon>Leotiomycetes</taxon>
        <taxon>Helotiales</taxon>
        <taxon>Helotiaceae</taxon>
        <taxon>Hymenoscyphus</taxon>
    </lineage>
</organism>
<name>A0A9N9Q907_9HELO</name>
<dbReference type="InterPro" id="IPR021765">
    <property type="entry name" value="UstYa-like"/>
</dbReference>
<gene>
    <name evidence="3" type="ORF">HYALB_00012260</name>
</gene>
<reference evidence="3" key="1">
    <citation type="submission" date="2021-07" db="EMBL/GenBank/DDBJ databases">
        <authorList>
            <person name="Durling M."/>
        </authorList>
    </citation>
    <scope>NUCLEOTIDE SEQUENCE</scope>
</reference>
<evidence type="ECO:0000313" key="4">
    <source>
        <dbReference type="Proteomes" id="UP000701801"/>
    </source>
</evidence>
<keyword evidence="4" id="KW-1185">Reference proteome</keyword>
<dbReference type="PANTHER" id="PTHR33365">
    <property type="entry name" value="YALI0B05434P"/>
    <property type="match status" value="1"/>
</dbReference>
<comment type="caution">
    <text evidence="3">The sequence shown here is derived from an EMBL/GenBank/DDBJ whole genome shotgun (WGS) entry which is preliminary data.</text>
</comment>
<feature type="region of interest" description="Disordered" evidence="2">
    <location>
        <begin position="398"/>
        <end position="420"/>
    </location>
</feature>
<proteinExistence type="inferred from homology"/>
<dbReference type="GO" id="GO:0043386">
    <property type="term" value="P:mycotoxin biosynthetic process"/>
    <property type="evidence" value="ECO:0007669"/>
    <property type="project" value="InterPro"/>
</dbReference>
<evidence type="ECO:0000256" key="1">
    <source>
        <dbReference type="ARBA" id="ARBA00035112"/>
    </source>
</evidence>
<comment type="similarity">
    <text evidence="1">Belongs to the ustYa family.</text>
</comment>
<evidence type="ECO:0000313" key="3">
    <source>
        <dbReference type="EMBL" id="CAG8978977.1"/>
    </source>
</evidence>
<dbReference type="AlphaFoldDB" id="A0A9N9Q907"/>
<protein>
    <submittedName>
        <fullName evidence="3">Uncharacterized protein</fullName>
    </submittedName>
</protein>
<dbReference type="PANTHER" id="PTHR33365:SF14">
    <property type="entry name" value="TAT PATHWAY SIGNAL SEQUENCE"/>
    <property type="match status" value="1"/>
</dbReference>
<dbReference type="EMBL" id="CAJVRM010000290">
    <property type="protein sequence ID" value="CAG8978977.1"/>
    <property type="molecule type" value="Genomic_DNA"/>
</dbReference>
<sequence>MTERNANVAYSLVSDQDERTQYTVVILFIIHKNANNQTLGRQTRHPQRIEKLLKATSILHAPILQRFEVDTILKTVQGTLFNEHNDLLRRPPSPSVDAVWDRLASLGTFFISSSDVVRLGKNPEISTKAPLEWACDLEKPLTLKGFGPDAYLAHLDGQHALHCLDAVRRYAYGEYYYPDAKDWNTSSIDEAHRSHCLHILLQSLTCNYNFDLITYNVCRALSQLNSARQLKRILANNVKWMVTQKHPFPDFGVNKKCVNHDQILDWQAKNKISDEMWEDFAKRGLPEGQEIVPISPLMGLCSLIQNTSAQLPTPLVGFGTALVENAAVATTEVTVLLSPTHTQAFSSELQTSGCLVAGHLIQSITVILKHAGIESGSGSVAESVGIGAAEVTAMSRRRKKFASGSRPGMYSQEQDLVDMS</sequence>
<dbReference type="OrthoDB" id="3687641at2759"/>
<accession>A0A9N9Q907</accession>